<evidence type="ECO:0000313" key="2">
    <source>
        <dbReference type="EMBL" id="MCV2369675.1"/>
    </source>
</evidence>
<sequence>MRRIDALLCSLEPQVAGHAAEMFGVLSDPAIYEFENSPPASAQWLAERYARLERRASADGSETWLNWIVRLPSGEAAGYVQATLLQNGRALVAYELASRFWRRGIGRCAVVAMLDELQFKYDARLFVAVLKSANYRSHGLLQSLGFWPASPSQSLEFQPESGEMVMMRTTVIRKIEP</sequence>
<dbReference type="PROSITE" id="PS51186">
    <property type="entry name" value="GNAT"/>
    <property type="match status" value="1"/>
</dbReference>
<accession>A0ABT2YHY0</accession>
<dbReference type="Gene3D" id="3.40.630.30">
    <property type="match status" value="1"/>
</dbReference>
<dbReference type="InterPro" id="IPR016181">
    <property type="entry name" value="Acyl_CoA_acyltransferase"/>
</dbReference>
<protein>
    <submittedName>
        <fullName evidence="2">GNAT family N-acetyltransferase</fullName>
    </submittedName>
</protein>
<evidence type="ECO:0000313" key="3">
    <source>
        <dbReference type="Proteomes" id="UP001209701"/>
    </source>
</evidence>
<comment type="caution">
    <text evidence="2">The sequence shown here is derived from an EMBL/GenBank/DDBJ whole genome shotgun (WGS) entry which is preliminary data.</text>
</comment>
<dbReference type="Proteomes" id="UP001209701">
    <property type="component" value="Unassembled WGS sequence"/>
</dbReference>
<keyword evidence="3" id="KW-1185">Reference proteome</keyword>
<gene>
    <name evidence="2" type="ORF">LNV07_16470</name>
</gene>
<evidence type="ECO:0000259" key="1">
    <source>
        <dbReference type="PROSITE" id="PS51186"/>
    </source>
</evidence>
<proteinExistence type="predicted"/>
<dbReference type="InterPro" id="IPR000182">
    <property type="entry name" value="GNAT_dom"/>
</dbReference>
<dbReference type="EMBL" id="JAJIRN010000007">
    <property type="protein sequence ID" value="MCV2369675.1"/>
    <property type="molecule type" value="Genomic_DNA"/>
</dbReference>
<name>A0ABT2YHY0_9BURK</name>
<dbReference type="Pfam" id="PF13302">
    <property type="entry name" value="Acetyltransf_3"/>
    <property type="match status" value="1"/>
</dbReference>
<dbReference type="CDD" id="cd15482">
    <property type="entry name" value="Sialidase_non-viral"/>
    <property type="match status" value="1"/>
</dbReference>
<organism evidence="2 3">
    <name type="scientific">Roseateles oligotrophus</name>
    <dbReference type="NCBI Taxonomy" id="1769250"/>
    <lineage>
        <taxon>Bacteria</taxon>
        <taxon>Pseudomonadati</taxon>
        <taxon>Pseudomonadota</taxon>
        <taxon>Betaproteobacteria</taxon>
        <taxon>Burkholderiales</taxon>
        <taxon>Sphaerotilaceae</taxon>
        <taxon>Roseateles</taxon>
    </lineage>
</organism>
<feature type="domain" description="N-acetyltransferase" evidence="1">
    <location>
        <begin position="29"/>
        <end position="172"/>
    </location>
</feature>
<reference evidence="2 3" key="1">
    <citation type="submission" date="2021-11" db="EMBL/GenBank/DDBJ databases">
        <authorList>
            <person name="Liang Q."/>
            <person name="Mou H."/>
            <person name="Liu Z."/>
        </authorList>
    </citation>
    <scope>NUCLEOTIDE SEQUENCE [LARGE SCALE GENOMIC DNA]</scope>
    <source>
        <strain evidence="2 3">CHU3</strain>
    </source>
</reference>
<dbReference type="RefSeq" id="WP_263572258.1">
    <property type="nucleotide sequence ID" value="NZ_JAJIRN010000007.1"/>
</dbReference>
<dbReference type="SUPFAM" id="SSF55729">
    <property type="entry name" value="Acyl-CoA N-acyltransferases (Nat)"/>
    <property type="match status" value="1"/>
</dbReference>